<dbReference type="SUPFAM" id="SSF52047">
    <property type="entry name" value="RNI-like"/>
    <property type="match status" value="1"/>
</dbReference>
<name>A0A0F7SF48_PHARH</name>
<feature type="region of interest" description="Disordered" evidence="1">
    <location>
        <begin position="1"/>
        <end position="26"/>
    </location>
</feature>
<proteinExistence type="predicted"/>
<organism evidence="2">
    <name type="scientific">Phaffia rhodozyma</name>
    <name type="common">Yeast</name>
    <name type="synonym">Xanthophyllomyces dendrorhous</name>
    <dbReference type="NCBI Taxonomy" id="264483"/>
    <lineage>
        <taxon>Eukaryota</taxon>
        <taxon>Fungi</taxon>
        <taxon>Dikarya</taxon>
        <taxon>Basidiomycota</taxon>
        <taxon>Agaricomycotina</taxon>
        <taxon>Tremellomycetes</taxon>
        <taxon>Cystofilobasidiales</taxon>
        <taxon>Mrakiaceae</taxon>
        <taxon>Phaffia</taxon>
    </lineage>
</organism>
<reference evidence="2" key="1">
    <citation type="submission" date="2014-08" db="EMBL/GenBank/DDBJ databases">
        <authorList>
            <person name="Sharma Rahul"/>
            <person name="Thines Marco"/>
        </authorList>
    </citation>
    <scope>NUCLEOTIDE SEQUENCE</scope>
</reference>
<dbReference type="EMBL" id="LN483167">
    <property type="protein sequence ID" value="CDZ96740.1"/>
    <property type="molecule type" value="Genomic_DNA"/>
</dbReference>
<dbReference type="InterPro" id="IPR032675">
    <property type="entry name" value="LRR_dom_sf"/>
</dbReference>
<evidence type="ECO:0000256" key="1">
    <source>
        <dbReference type="SAM" id="MobiDB-lite"/>
    </source>
</evidence>
<accession>A0A0F7SF48</accession>
<sequence>MPPKRKSQSNASTKQSHTKKRARPTRIAFGATKAEDEIQASAHGPAFRVPTVHGEVKHLSAYCLAVVGRNVRMMFEPDYKGGGLKETFANYFYVLPEHLRIKVWERLLDSGSGLLKEDLISQYFLSSYEIVLRGDLLPVLSNLKSLRSLTFSTSNEHVRRLVLSYLPQVSDTSIADLLRKMPALEYISLRGSSRAEDVSVKAIERTHYKTLRTLILSETNVKLPSLANLLLKCTELQELKLAEIDKMVSLDFGSVSGSFSRVDDLFWLPVGQTDASFNRLLDTLYPTPESNSSISLTSASPIPLFRLTKLKLRGKLDRSINSFNLSRSTLHRLLSHLPSLSSLDISYCENAITSLPSQFLSNLTKLSLRLFTRWDGPSPLVDQLIQASPPLQTLILVNSNILVDGSLGALTGLLEKLVDSGDVGRGHSRREKQLSKVCLIGKMTTRGPIHQRRQRVSLDGEEDDRSDLILFLEKVGRKLNYLDLSGAILGLDDLQVFIPPGSTLTHLVLAACELPDRVGDCLLGCSDLRVLNIAHSRVEPFSADAVHSPRCLPEINADRLYILSRDKSERTASDLSVMERE</sequence>
<dbReference type="AlphaFoldDB" id="A0A0F7SF48"/>
<protein>
    <submittedName>
        <fullName evidence="2">Uncharacterized protein</fullName>
    </submittedName>
</protein>
<evidence type="ECO:0000313" key="2">
    <source>
        <dbReference type="EMBL" id="CDZ96740.1"/>
    </source>
</evidence>
<dbReference type="Gene3D" id="3.80.10.10">
    <property type="entry name" value="Ribonuclease Inhibitor"/>
    <property type="match status" value="2"/>
</dbReference>